<dbReference type="AlphaFoldDB" id="A0A6Y5YK20"/>
<accession>A0A6Y5YK20</accession>
<name>A0A6Y5YK20_SALET</name>
<evidence type="ECO:0000313" key="2">
    <source>
        <dbReference type="EMBL" id="HAE8318553.1"/>
    </source>
</evidence>
<sequence length="47" mass="5467">MMNFPFFLATAVSPIDSPRQAVILRSQAFFTLQSFAEIVLQKWRCFL</sequence>
<reference evidence="1" key="2">
    <citation type="submission" date="2018-07" db="EMBL/GenBank/DDBJ databases">
        <authorList>
            <consortium name="NCBI Pathogen Detection Project"/>
        </authorList>
    </citation>
    <scope>NUCLEOTIDE SEQUENCE</scope>
    <source>
        <strain evidence="2">IP 2/88</strain>
        <strain evidence="1">IP 33 K</strain>
    </source>
</reference>
<gene>
    <name evidence="2" type="ORF">GNB42_001124</name>
    <name evidence="1" type="ORF">GNB54_000114</name>
</gene>
<protein>
    <submittedName>
        <fullName evidence="1">Uncharacterized protein</fullName>
    </submittedName>
</protein>
<evidence type="ECO:0000313" key="1">
    <source>
        <dbReference type="EMBL" id="HAB6611250.1"/>
    </source>
</evidence>
<proteinExistence type="predicted"/>
<dbReference type="EMBL" id="DAAHMM010000001">
    <property type="protein sequence ID" value="HAB6611250.1"/>
    <property type="molecule type" value="Genomic_DNA"/>
</dbReference>
<reference evidence="1" key="1">
    <citation type="journal article" date="2018" name="Genome Biol.">
        <title>SKESA: strategic k-mer extension for scrupulous assemblies.</title>
        <authorList>
            <person name="Souvorov A."/>
            <person name="Agarwala R."/>
            <person name="Lipman D.J."/>
        </authorList>
    </citation>
    <scope>NUCLEOTIDE SEQUENCE</scope>
    <source>
        <strain evidence="2">IP 2/88</strain>
        <strain evidence="1">IP 33 K</strain>
    </source>
</reference>
<dbReference type="EMBL" id="DAATGT010000003">
    <property type="protein sequence ID" value="HAE8318553.1"/>
    <property type="molecule type" value="Genomic_DNA"/>
</dbReference>
<comment type="caution">
    <text evidence="1">The sequence shown here is derived from an EMBL/GenBank/DDBJ whole genome shotgun (WGS) entry which is preliminary data.</text>
</comment>
<organism evidence="1">
    <name type="scientific">Salmonella enterica subsp. enterica serovar Paratyphi C</name>
    <dbReference type="NCBI Taxonomy" id="57046"/>
    <lineage>
        <taxon>Bacteria</taxon>
        <taxon>Pseudomonadati</taxon>
        <taxon>Pseudomonadota</taxon>
        <taxon>Gammaproteobacteria</taxon>
        <taxon>Enterobacterales</taxon>
        <taxon>Enterobacteriaceae</taxon>
        <taxon>Salmonella</taxon>
    </lineage>
</organism>